<dbReference type="SMART" id="SM00355">
    <property type="entry name" value="ZnF_C2H2"/>
    <property type="match status" value="2"/>
</dbReference>
<keyword evidence="4" id="KW-0862">Zinc</keyword>
<dbReference type="PANTHER" id="PTHR23215:SF0">
    <property type="entry name" value="BUB3-INTERACTING AND GLEBS MOTIF-CONTAINING PROTEIN ZNF207"/>
    <property type="match status" value="1"/>
</dbReference>
<dbReference type="AlphaFoldDB" id="A0A1Y2D3I5"/>
<dbReference type="PANTHER" id="PTHR23215">
    <property type="entry name" value="ZINC FINGER PROTEIN 207"/>
    <property type="match status" value="1"/>
</dbReference>
<dbReference type="PROSITE" id="PS00028">
    <property type="entry name" value="ZINC_FINGER_C2H2_1"/>
    <property type="match status" value="1"/>
</dbReference>
<keyword evidence="5" id="KW-0539">Nucleus</keyword>
<feature type="non-terminal residue" evidence="8">
    <location>
        <position position="1"/>
    </location>
</feature>
<evidence type="ECO:0000313" key="9">
    <source>
        <dbReference type="Proteomes" id="UP000193642"/>
    </source>
</evidence>
<gene>
    <name evidence="8" type="ORF">BCR33DRAFT_711057</name>
</gene>
<feature type="domain" description="C2H2-type" evidence="7">
    <location>
        <begin position="36"/>
        <end position="57"/>
    </location>
</feature>
<proteinExistence type="predicted"/>
<organism evidence="8 9">
    <name type="scientific">Rhizoclosmatium globosum</name>
    <dbReference type="NCBI Taxonomy" id="329046"/>
    <lineage>
        <taxon>Eukaryota</taxon>
        <taxon>Fungi</taxon>
        <taxon>Fungi incertae sedis</taxon>
        <taxon>Chytridiomycota</taxon>
        <taxon>Chytridiomycota incertae sedis</taxon>
        <taxon>Chytridiomycetes</taxon>
        <taxon>Chytridiales</taxon>
        <taxon>Chytriomycetaceae</taxon>
        <taxon>Rhizoclosmatium</taxon>
    </lineage>
</organism>
<evidence type="ECO:0000256" key="2">
    <source>
        <dbReference type="ARBA" id="ARBA00022723"/>
    </source>
</evidence>
<dbReference type="Proteomes" id="UP000193642">
    <property type="component" value="Unassembled WGS sequence"/>
</dbReference>
<name>A0A1Y2D3I5_9FUNG</name>
<protein>
    <recommendedName>
        <fullName evidence="7">C2H2-type domain-containing protein</fullName>
    </recommendedName>
</protein>
<sequence>KKKRSNELKPWCWYCDRSFDDEKVLIDHQRAKHLKCNNCGKKMNTAGGLAVHCMQVHKETLINGIPGMPAMPGMPGMPGMPPPPGFPPLPGAPFGFPPAPPAMGAVPPGWPPGFAPPPAMGAVPPGWPPGFAPPPAPATAPQPAIEVPREDEYHPPHDSGPVDTSAKVHHALPPRPPSPLRQFSPPPAKADSPVKQSAHAEEQDGFTGAEEQSGGYIASRMVGTSFLIYGDNEESIEEKRARNPRYVFVG</sequence>
<dbReference type="STRING" id="329046.A0A1Y2D3I5"/>
<dbReference type="InterPro" id="IPR013087">
    <property type="entry name" value="Znf_C2H2_type"/>
</dbReference>
<dbReference type="EMBL" id="MCGO01000001">
    <property type="protein sequence ID" value="ORY53704.1"/>
    <property type="molecule type" value="Genomic_DNA"/>
</dbReference>
<evidence type="ECO:0000313" key="8">
    <source>
        <dbReference type="EMBL" id="ORY53704.1"/>
    </source>
</evidence>
<accession>A0A1Y2D3I5</accession>
<keyword evidence="9" id="KW-1185">Reference proteome</keyword>
<dbReference type="SUPFAM" id="SSF57667">
    <property type="entry name" value="beta-beta-alpha zinc fingers"/>
    <property type="match status" value="1"/>
</dbReference>
<keyword evidence="2" id="KW-0479">Metal-binding</keyword>
<keyword evidence="3" id="KW-0863">Zinc-finger</keyword>
<dbReference type="GO" id="GO:0005634">
    <property type="term" value="C:nucleus"/>
    <property type="evidence" value="ECO:0007669"/>
    <property type="project" value="UniProtKB-SubCell"/>
</dbReference>
<dbReference type="Gene3D" id="3.30.160.60">
    <property type="entry name" value="Classic Zinc Finger"/>
    <property type="match status" value="1"/>
</dbReference>
<comment type="caution">
    <text evidence="8">The sequence shown here is derived from an EMBL/GenBank/DDBJ whole genome shotgun (WGS) entry which is preliminary data.</text>
</comment>
<dbReference type="CDD" id="cd20908">
    <property type="entry name" value="SUF4-like"/>
    <property type="match status" value="1"/>
</dbReference>
<evidence type="ECO:0000256" key="1">
    <source>
        <dbReference type="ARBA" id="ARBA00004123"/>
    </source>
</evidence>
<evidence type="ECO:0000256" key="5">
    <source>
        <dbReference type="ARBA" id="ARBA00023242"/>
    </source>
</evidence>
<evidence type="ECO:0000256" key="3">
    <source>
        <dbReference type="ARBA" id="ARBA00022771"/>
    </source>
</evidence>
<feature type="region of interest" description="Disordered" evidence="6">
    <location>
        <begin position="149"/>
        <end position="216"/>
    </location>
</feature>
<dbReference type="OrthoDB" id="1306014at2759"/>
<feature type="compositionally biased region" description="Pro residues" evidence="6">
    <location>
        <begin position="173"/>
        <end position="188"/>
    </location>
</feature>
<evidence type="ECO:0000259" key="7">
    <source>
        <dbReference type="PROSITE" id="PS00028"/>
    </source>
</evidence>
<evidence type="ECO:0000256" key="4">
    <source>
        <dbReference type="ARBA" id="ARBA00022833"/>
    </source>
</evidence>
<evidence type="ECO:0000256" key="6">
    <source>
        <dbReference type="SAM" id="MobiDB-lite"/>
    </source>
</evidence>
<dbReference type="InterPro" id="IPR036236">
    <property type="entry name" value="Znf_C2H2_sf"/>
</dbReference>
<dbReference type="GO" id="GO:0008270">
    <property type="term" value="F:zinc ion binding"/>
    <property type="evidence" value="ECO:0007669"/>
    <property type="project" value="UniProtKB-KW"/>
</dbReference>
<reference evidence="8 9" key="1">
    <citation type="submission" date="2016-07" db="EMBL/GenBank/DDBJ databases">
        <title>Pervasive Adenine N6-methylation of Active Genes in Fungi.</title>
        <authorList>
            <consortium name="DOE Joint Genome Institute"/>
            <person name="Mondo S.J."/>
            <person name="Dannebaum R.O."/>
            <person name="Kuo R.C."/>
            <person name="Labutti K."/>
            <person name="Haridas S."/>
            <person name="Kuo A."/>
            <person name="Salamov A."/>
            <person name="Ahrendt S.R."/>
            <person name="Lipzen A."/>
            <person name="Sullivan W."/>
            <person name="Andreopoulos W.B."/>
            <person name="Clum A."/>
            <person name="Lindquist E."/>
            <person name="Daum C."/>
            <person name="Ramamoorthy G.K."/>
            <person name="Gryganskyi A."/>
            <person name="Culley D."/>
            <person name="Magnuson J.K."/>
            <person name="James T.Y."/>
            <person name="O'Malley M.A."/>
            <person name="Stajich J.E."/>
            <person name="Spatafora J.W."/>
            <person name="Visel A."/>
            <person name="Grigoriev I.V."/>
        </authorList>
    </citation>
    <scope>NUCLEOTIDE SEQUENCE [LARGE SCALE GENOMIC DNA]</scope>
    <source>
        <strain evidence="8 9">JEL800</strain>
    </source>
</reference>
<comment type="subcellular location">
    <subcellularLocation>
        <location evidence="1">Nucleus</location>
    </subcellularLocation>
</comment>